<feature type="transmembrane region" description="Helical" evidence="1">
    <location>
        <begin position="197"/>
        <end position="214"/>
    </location>
</feature>
<comment type="caution">
    <text evidence="2">The sequence shown here is derived from an EMBL/GenBank/DDBJ whole genome shotgun (WGS) entry which is preliminary data.</text>
</comment>
<keyword evidence="1" id="KW-0812">Transmembrane</keyword>
<organism evidence="2 3">
    <name type="scientific">Parafrankia colletiae</name>
    <dbReference type="NCBI Taxonomy" id="573497"/>
    <lineage>
        <taxon>Bacteria</taxon>
        <taxon>Bacillati</taxon>
        <taxon>Actinomycetota</taxon>
        <taxon>Actinomycetes</taxon>
        <taxon>Frankiales</taxon>
        <taxon>Frankiaceae</taxon>
        <taxon>Parafrankia</taxon>
    </lineage>
</organism>
<feature type="transmembrane region" description="Helical" evidence="1">
    <location>
        <begin position="82"/>
        <end position="101"/>
    </location>
</feature>
<evidence type="ECO:0000313" key="3">
    <source>
        <dbReference type="Proteomes" id="UP000179627"/>
    </source>
</evidence>
<keyword evidence="1" id="KW-1133">Transmembrane helix</keyword>
<reference evidence="3" key="1">
    <citation type="submission" date="2016-07" db="EMBL/GenBank/DDBJ databases">
        <title>Sequence Frankia sp. strain CcI1.17.</title>
        <authorList>
            <person name="Ghodhbane-Gtari F."/>
            <person name="Swanson E."/>
            <person name="Gueddou A."/>
            <person name="Morris K."/>
            <person name="Hezbri K."/>
            <person name="Ktari A."/>
            <person name="Nouioui I."/>
            <person name="Abebe-Akele F."/>
            <person name="Simpson S."/>
            <person name="Thomas K."/>
            <person name="Gtari M."/>
            <person name="Tisa L.S."/>
            <person name="Hurst S."/>
        </authorList>
    </citation>
    <scope>NUCLEOTIDE SEQUENCE [LARGE SCALE GENOMIC DNA]</scope>
    <source>
        <strain evidence="3">Cc1.17</strain>
    </source>
</reference>
<keyword evidence="1" id="KW-0472">Membrane</keyword>
<feature type="transmembrane region" description="Helical" evidence="1">
    <location>
        <begin position="21"/>
        <end position="45"/>
    </location>
</feature>
<protein>
    <submittedName>
        <fullName evidence="2">ABC transporter</fullName>
    </submittedName>
</protein>
<sequence length="271" mass="27705">MNALHCVVRAYRAELIKLRRPATALAMAALGLLTVLSTVLAITLADPTSSPPGPGTVGFDISLDQLATSQGLILGFRGGTTFIGLLVFVLFAVSITAEYGQGTLRTLFLKEPRRLGWLAGRLGVLLSAVAVALLAALGLSVAAAAVLAAARGVETEAWWTSSALGDAAGAYLNALLAAVFFAVIGTALGIALRSTTAALLVGIAWMFPIEHIVQESWGTATSVLPGLVFDAVGRGGLPDASYTPALLTALGYTLVAGAFGAVSLSRRDVTA</sequence>
<accession>A0A1S1RGP4</accession>
<dbReference type="AlphaFoldDB" id="A0A1S1RGP4"/>
<feature type="transmembrane region" description="Helical" evidence="1">
    <location>
        <begin position="122"/>
        <end position="150"/>
    </location>
</feature>
<dbReference type="EMBL" id="MBLM01000003">
    <property type="protein sequence ID" value="OHV45923.1"/>
    <property type="molecule type" value="Genomic_DNA"/>
</dbReference>
<dbReference type="OrthoDB" id="3217972at2"/>
<name>A0A1S1RGP4_9ACTN</name>
<evidence type="ECO:0000313" key="2">
    <source>
        <dbReference type="EMBL" id="OHV45923.1"/>
    </source>
</evidence>
<keyword evidence="3" id="KW-1185">Reference proteome</keyword>
<feature type="transmembrane region" description="Helical" evidence="1">
    <location>
        <begin position="170"/>
        <end position="190"/>
    </location>
</feature>
<dbReference type="RefSeq" id="WP_071082177.1">
    <property type="nucleotide sequence ID" value="NZ_MBLM01000003.1"/>
</dbReference>
<evidence type="ECO:0000256" key="1">
    <source>
        <dbReference type="SAM" id="Phobius"/>
    </source>
</evidence>
<proteinExistence type="predicted"/>
<gene>
    <name evidence="2" type="ORF">CC117_09190</name>
</gene>
<feature type="transmembrane region" description="Helical" evidence="1">
    <location>
        <begin position="245"/>
        <end position="264"/>
    </location>
</feature>
<dbReference type="Proteomes" id="UP000179627">
    <property type="component" value="Unassembled WGS sequence"/>
</dbReference>